<reference evidence="2 3" key="1">
    <citation type="journal article" date="2010" name="Stand. Genomic Sci.">
        <title>Complete genome sequence of Planctomyces limnophilus type strain (Mu 290).</title>
        <authorList>
            <person name="Labutti K."/>
            <person name="Sikorski J."/>
            <person name="Schneider S."/>
            <person name="Nolan M."/>
            <person name="Lucas S."/>
            <person name="Glavina Del Rio T."/>
            <person name="Tice H."/>
            <person name="Cheng J.F."/>
            <person name="Goodwin L."/>
            <person name="Pitluck S."/>
            <person name="Liolios K."/>
            <person name="Ivanova N."/>
            <person name="Mavromatis K."/>
            <person name="Mikhailova N."/>
            <person name="Pati A."/>
            <person name="Chen A."/>
            <person name="Palaniappan K."/>
            <person name="Land M."/>
            <person name="Hauser L."/>
            <person name="Chang Y.J."/>
            <person name="Jeffries C.D."/>
            <person name="Tindall B.J."/>
            <person name="Rohde M."/>
            <person name="Goker M."/>
            <person name="Woyke T."/>
            <person name="Bristow J."/>
            <person name="Eisen J.A."/>
            <person name="Markowitz V."/>
            <person name="Hugenholtz P."/>
            <person name="Kyrpides N.C."/>
            <person name="Klenk H.P."/>
            <person name="Lapidus A."/>
        </authorList>
    </citation>
    <scope>NUCLEOTIDE SEQUENCE [LARGE SCALE GENOMIC DNA]</scope>
    <source>
        <strain evidence="3">ATCC 43296 / DSM 3776 / IFAM 1008 / 290</strain>
    </source>
</reference>
<dbReference type="InterPro" id="IPR007421">
    <property type="entry name" value="Schlafen_AlbA_2_dom"/>
</dbReference>
<dbReference type="Proteomes" id="UP000002220">
    <property type="component" value="Chromosome"/>
</dbReference>
<dbReference type="Gene3D" id="3.30.950.30">
    <property type="entry name" value="Schlafen, AAA domain"/>
    <property type="match status" value="1"/>
</dbReference>
<keyword evidence="3" id="KW-1185">Reference proteome</keyword>
<dbReference type="EMBL" id="CP001744">
    <property type="protein sequence ID" value="ADG66195.1"/>
    <property type="molecule type" value="Genomic_DNA"/>
</dbReference>
<dbReference type="InterPro" id="IPR038461">
    <property type="entry name" value="Schlafen_AlbA_2_dom_sf"/>
</dbReference>
<accession>D5SPG5</accession>
<dbReference type="HOGENOM" id="CLU_1371111_0_0_0"/>
<proteinExistence type="predicted"/>
<evidence type="ECO:0000313" key="2">
    <source>
        <dbReference type="EMBL" id="ADG66195.1"/>
    </source>
</evidence>
<dbReference type="KEGG" id="plm:Plim_0344"/>
<evidence type="ECO:0000313" key="3">
    <source>
        <dbReference type="Proteomes" id="UP000002220"/>
    </source>
</evidence>
<dbReference type="PANTHER" id="PTHR30595:SF6">
    <property type="entry name" value="SCHLAFEN ALBA-2 DOMAIN-CONTAINING PROTEIN"/>
    <property type="match status" value="1"/>
</dbReference>
<organism evidence="2 3">
    <name type="scientific">Planctopirus limnophila (strain ATCC 43296 / DSM 3776 / IFAM 1008 / Mu 290)</name>
    <name type="common">Planctomyces limnophilus</name>
    <dbReference type="NCBI Taxonomy" id="521674"/>
    <lineage>
        <taxon>Bacteria</taxon>
        <taxon>Pseudomonadati</taxon>
        <taxon>Planctomycetota</taxon>
        <taxon>Planctomycetia</taxon>
        <taxon>Planctomycetales</taxon>
        <taxon>Planctomycetaceae</taxon>
        <taxon>Planctopirus</taxon>
    </lineage>
</organism>
<protein>
    <submittedName>
        <fullName evidence="2">AAA-4 family protein</fullName>
    </submittedName>
</protein>
<evidence type="ECO:0000259" key="1">
    <source>
        <dbReference type="Pfam" id="PF04326"/>
    </source>
</evidence>
<dbReference type="Pfam" id="PF04326">
    <property type="entry name" value="SLFN_AlbA_2"/>
    <property type="match status" value="1"/>
</dbReference>
<dbReference type="eggNOG" id="COG2865">
    <property type="taxonomic scope" value="Bacteria"/>
</dbReference>
<dbReference type="STRING" id="521674.Plim_0344"/>
<dbReference type="RefSeq" id="WP_013108626.1">
    <property type="nucleotide sequence ID" value="NC_014148.1"/>
</dbReference>
<gene>
    <name evidence="2" type="ordered locus">Plim_0344</name>
</gene>
<dbReference type="AlphaFoldDB" id="D5SPG5"/>
<name>D5SPG5_PLAL2</name>
<sequence>MTPISTLPYEQSLLALIRKGESVELELKTTVPSPTALAQLISGFANASGGTIIIGVQEPDTVVGCDWQTVSRAFERAQQQLNPVPDCYLHQATISGKIVGVLNIAKSSKPVVSSGGAFVREGDRTRPITAPEIEQRLATPGAIDTSAISKALADNTATIERLTAAISRAQSLHGQWLGYAIGFVLGILLLSLQASSTPS</sequence>
<feature type="domain" description="Schlafen AlbA-2" evidence="1">
    <location>
        <begin position="21"/>
        <end position="128"/>
    </location>
</feature>
<dbReference type="PANTHER" id="PTHR30595">
    <property type="entry name" value="GLPR-RELATED TRANSCRIPTIONAL REPRESSOR"/>
    <property type="match status" value="1"/>
</dbReference>